<keyword evidence="1" id="KW-0687">Ribonucleoprotein</keyword>
<evidence type="ECO:0000313" key="2">
    <source>
        <dbReference type="EMBL" id="TXD79938.1"/>
    </source>
</evidence>
<reference evidence="1 3" key="1">
    <citation type="submission" date="2018-06" db="EMBL/GenBank/DDBJ databases">
        <title>Genomic Encyclopedia of Archaeal and Bacterial Type Strains, Phase II (KMG-II): from individual species to whole genera.</title>
        <authorList>
            <person name="Goeker M."/>
        </authorList>
    </citation>
    <scope>NUCLEOTIDE SEQUENCE [LARGE SCALE GENOMIC DNA]</scope>
    <source>
        <strain evidence="1 3">DSM 22686</strain>
    </source>
</reference>
<dbReference type="EMBL" id="VORV01000001">
    <property type="protein sequence ID" value="TXD79938.1"/>
    <property type="molecule type" value="Genomic_DNA"/>
</dbReference>
<dbReference type="Proteomes" id="UP000321927">
    <property type="component" value="Unassembled WGS sequence"/>
</dbReference>
<organism evidence="1 3">
    <name type="scientific">Algoriphagus ratkowskyi</name>
    <dbReference type="NCBI Taxonomy" id="57028"/>
    <lineage>
        <taxon>Bacteria</taxon>
        <taxon>Pseudomonadati</taxon>
        <taxon>Bacteroidota</taxon>
        <taxon>Cytophagia</taxon>
        <taxon>Cytophagales</taxon>
        <taxon>Cyclobacteriaceae</taxon>
        <taxon>Algoriphagus</taxon>
    </lineage>
</organism>
<evidence type="ECO:0000313" key="4">
    <source>
        <dbReference type="Proteomes" id="UP000321927"/>
    </source>
</evidence>
<dbReference type="Gene3D" id="3.30.160.100">
    <property type="entry name" value="Ribosome hibernation promotion factor-like"/>
    <property type="match status" value="1"/>
</dbReference>
<evidence type="ECO:0000313" key="3">
    <source>
        <dbReference type="Proteomes" id="UP000249115"/>
    </source>
</evidence>
<dbReference type="Proteomes" id="UP000249115">
    <property type="component" value="Unassembled WGS sequence"/>
</dbReference>
<dbReference type="EMBL" id="QKZU01000007">
    <property type="protein sequence ID" value="PZX57041.1"/>
    <property type="molecule type" value="Genomic_DNA"/>
</dbReference>
<keyword evidence="1" id="KW-0689">Ribosomal protein</keyword>
<proteinExistence type="predicted"/>
<dbReference type="SUPFAM" id="SSF69754">
    <property type="entry name" value="Ribosome binding protein Y (YfiA homologue)"/>
    <property type="match status" value="1"/>
</dbReference>
<name>A0A2W7RAK6_9BACT</name>
<keyword evidence="4" id="KW-1185">Reference proteome</keyword>
<dbReference type="InterPro" id="IPR003489">
    <property type="entry name" value="RHF/RaiA"/>
</dbReference>
<protein>
    <submittedName>
        <fullName evidence="2">HPF/RaiA family ribosome-associated protein</fullName>
    </submittedName>
    <submittedName>
        <fullName evidence="1">Sigma 54 modulation/S30EA-like ribosomal protein</fullName>
    </submittedName>
</protein>
<dbReference type="GO" id="GO:0005840">
    <property type="term" value="C:ribosome"/>
    <property type="evidence" value="ECO:0007669"/>
    <property type="project" value="UniProtKB-KW"/>
</dbReference>
<comment type="caution">
    <text evidence="1">The sequence shown here is derived from an EMBL/GenBank/DDBJ whole genome shotgun (WGS) entry which is preliminary data.</text>
</comment>
<dbReference type="Pfam" id="PF02482">
    <property type="entry name" value="Ribosomal_S30AE"/>
    <property type="match status" value="1"/>
</dbReference>
<dbReference type="RefSeq" id="WP_086501489.1">
    <property type="nucleotide sequence ID" value="NZ_MSSV01000008.1"/>
</dbReference>
<gene>
    <name evidence="2" type="ORF">ESW18_02075</name>
    <name evidence="1" type="ORF">LV84_02172</name>
</gene>
<dbReference type="InterPro" id="IPR036567">
    <property type="entry name" value="RHF-like"/>
</dbReference>
<evidence type="ECO:0000313" key="1">
    <source>
        <dbReference type="EMBL" id="PZX57041.1"/>
    </source>
</evidence>
<reference evidence="2 4" key="2">
    <citation type="submission" date="2019-08" db="EMBL/GenBank/DDBJ databases">
        <title>Genome of Algoriphagus ratkowskyi IC026.</title>
        <authorList>
            <person name="Bowman J.P."/>
        </authorList>
    </citation>
    <scope>NUCLEOTIDE SEQUENCE [LARGE SCALE GENOMIC DNA]</scope>
    <source>
        <strain evidence="2 4">IC026</strain>
    </source>
</reference>
<sequence length="104" mass="11474">MIIQFNTDKNINGTEEFTASYIAQIEGELSKYSNQITRIEVHLSDEDGNNNGLNAMRCMIEARVEGRQPIAVTDQADTLDEAVSGAIDKLTTSLNTIMGRLSNH</sequence>
<accession>A0A2W7RAK6</accession>
<dbReference type="OrthoDB" id="121633at2"/>
<dbReference type="AlphaFoldDB" id="A0A2W7RAK6"/>